<name>A0A368YBC2_9RHOB</name>
<evidence type="ECO:0000313" key="2">
    <source>
        <dbReference type="Proteomes" id="UP000253345"/>
    </source>
</evidence>
<gene>
    <name evidence="1" type="ORF">DFP89_1732</name>
</gene>
<dbReference type="EMBL" id="QPJL01000073">
    <property type="protein sequence ID" value="RCW77560.1"/>
    <property type="molecule type" value="Genomic_DNA"/>
</dbReference>
<keyword evidence="2" id="KW-1185">Reference proteome</keyword>
<evidence type="ECO:0000313" key="1">
    <source>
        <dbReference type="EMBL" id="RCW77560.1"/>
    </source>
</evidence>
<organism evidence="1 2">
    <name type="scientific">Paracoccus lutimaris</name>
    <dbReference type="NCBI Taxonomy" id="1490030"/>
    <lineage>
        <taxon>Bacteria</taxon>
        <taxon>Pseudomonadati</taxon>
        <taxon>Pseudomonadota</taxon>
        <taxon>Alphaproteobacteria</taxon>
        <taxon>Rhodobacterales</taxon>
        <taxon>Paracoccaceae</taxon>
        <taxon>Paracoccus</taxon>
    </lineage>
</organism>
<reference evidence="1 2" key="1">
    <citation type="submission" date="2018-07" db="EMBL/GenBank/DDBJ databases">
        <title>Genomic Encyclopedia of Type Strains, Phase III (KMG-III): the genomes of soil and plant-associated and newly described type strains.</title>
        <authorList>
            <person name="Whitman W."/>
        </authorList>
    </citation>
    <scope>NUCLEOTIDE SEQUENCE [LARGE SCALE GENOMIC DNA]</scope>
    <source>
        <strain evidence="1 2">CECT 8525</strain>
    </source>
</reference>
<dbReference type="Proteomes" id="UP000253345">
    <property type="component" value="Unassembled WGS sequence"/>
</dbReference>
<protein>
    <submittedName>
        <fullName evidence="1">Uncharacterized protein</fullName>
    </submittedName>
</protein>
<dbReference type="RefSeq" id="WP_114351031.1">
    <property type="nucleotide sequence ID" value="NZ_QPJL01000073.1"/>
</dbReference>
<accession>A0A368YBC2</accession>
<sequence length="250" mass="25300">MAGILTADIDAPLAATLGVVTTLDSILAGIPDLVDVWRTDATHIGRDANGRVSTWTGGIHGRQFVQTAAARQPLYIAGTGVDFGDAAVARGTMTLSGAAIGQMATGSIGLRVMLEVQDETVDSQTIAGQDLNATGTGVVRIAYRYVSAGLGNYVRGQIGGSSMDIDMPAAVRDAMIWMTISGGAASMTVNGVAAAAPLTVANLNLPTFAIGGARDASPALAGAISGICIAGSILTANQRAAVEWAMRNAI</sequence>
<comment type="caution">
    <text evidence="1">The sequence shown here is derived from an EMBL/GenBank/DDBJ whole genome shotgun (WGS) entry which is preliminary data.</text>
</comment>
<dbReference type="AlphaFoldDB" id="A0A368YBC2"/>
<proteinExistence type="predicted"/>